<keyword evidence="4 8" id="KW-0812">Transmembrane</keyword>
<evidence type="ECO:0000256" key="8">
    <source>
        <dbReference type="SAM" id="Phobius"/>
    </source>
</evidence>
<protein>
    <submittedName>
        <fullName evidence="10">Apolipoprotein N-acyltransferase</fullName>
    </submittedName>
</protein>
<gene>
    <name evidence="10" type="primary">lnt</name>
    <name evidence="10" type="ORF">ENN51_08100</name>
</gene>
<feature type="transmembrane region" description="Helical" evidence="8">
    <location>
        <begin position="12"/>
        <end position="33"/>
    </location>
</feature>
<dbReference type="InterPro" id="IPR004563">
    <property type="entry name" value="Apolipo_AcylTrfase"/>
</dbReference>
<keyword evidence="7" id="KW-0012">Acyltransferase</keyword>
<dbReference type="GO" id="GO:0016410">
    <property type="term" value="F:N-acyltransferase activity"/>
    <property type="evidence" value="ECO:0007669"/>
    <property type="project" value="InterPro"/>
</dbReference>
<dbReference type="Pfam" id="PF20154">
    <property type="entry name" value="LNT_N"/>
    <property type="match status" value="1"/>
</dbReference>
<evidence type="ECO:0000256" key="5">
    <source>
        <dbReference type="ARBA" id="ARBA00022989"/>
    </source>
</evidence>
<dbReference type="GO" id="GO:0042158">
    <property type="term" value="P:lipoprotein biosynthetic process"/>
    <property type="evidence" value="ECO:0007669"/>
    <property type="project" value="InterPro"/>
</dbReference>
<comment type="subcellular location">
    <subcellularLocation>
        <location evidence="1">Cell membrane</location>
        <topology evidence="1">Multi-pass membrane protein</topology>
    </subcellularLocation>
</comment>
<reference evidence="10" key="1">
    <citation type="journal article" date="2020" name="mSystems">
        <title>Genome- and Community-Level Interaction Insights into Carbon Utilization and Element Cycling Functions of Hydrothermarchaeota in Hydrothermal Sediment.</title>
        <authorList>
            <person name="Zhou Z."/>
            <person name="Liu Y."/>
            <person name="Xu W."/>
            <person name="Pan J."/>
            <person name="Luo Z.H."/>
            <person name="Li M."/>
        </authorList>
    </citation>
    <scope>NUCLEOTIDE SEQUENCE [LARGE SCALE GENOMIC DNA]</scope>
    <source>
        <strain evidence="10">SpSt-1182</strain>
    </source>
</reference>
<evidence type="ECO:0000256" key="4">
    <source>
        <dbReference type="ARBA" id="ARBA00022692"/>
    </source>
</evidence>
<dbReference type="SUPFAM" id="SSF56317">
    <property type="entry name" value="Carbon-nitrogen hydrolase"/>
    <property type="match status" value="1"/>
</dbReference>
<dbReference type="InterPro" id="IPR036526">
    <property type="entry name" value="C-N_Hydrolase_sf"/>
</dbReference>
<feature type="transmembrane region" description="Helical" evidence="8">
    <location>
        <begin position="142"/>
        <end position="164"/>
    </location>
</feature>
<evidence type="ECO:0000256" key="1">
    <source>
        <dbReference type="ARBA" id="ARBA00004651"/>
    </source>
</evidence>
<dbReference type="Proteomes" id="UP000885672">
    <property type="component" value="Unassembled WGS sequence"/>
</dbReference>
<proteinExistence type="predicted"/>
<dbReference type="Pfam" id="PF00795">
    <property type="entry name" value="CN_hydrolase"/>
    <property type="match status" value="1"/>
</dbReference>
<sequence>MLTVPAAGLSLGFAPFPLRPLALVALIPLLALIEDRNRRRVFLWGWLYGTVAAAFHLWWIWFLVIPVEPVTRVLLNIGVTVLFGYLGLYVGVFALVVRRLGLWTAPLVWALLEYARSTLQVAFPWNFIGYAMTPYLPFIQPAALGGVYLVSAWVVLINLLACRLILPLHRPLRTRIAPAVGLALAFALPLAFWAARNRPLETWFRVAIIQPDVAPDDKGDWDSREKIQADLVRMTGEASKEEPDLIIFPETATLTDVTRSSTIGTELRGLVDSLDIEIVTGTPLYDEPRGTWHNGAVVLRPGEDSVQQRHYKLRLVPFSEKIPYVDEVPVLRRIIGTADMGNWSRGRELRVLDWRLGTASALVCYEAIFPDLTRKFVRLGSRLHA</sequence>
<keyword evidence="2" id="KW-1003">Cell membrane</keyword>
<feature type="transmembrane region" description="Helical" evidence="8">
    <location>
        <begin position="118"/>
        <end position="136"/>
    </location>
</feature>
<feature type="transmembrane region" description="Helical" evidence="8">
    <location>
        <begin position="176"/>
        <end position="195"/>
    </location>
</feature>
<keyword evidence="6 8" id="KW-0472">Membrane</keyword>
<organism evidence="10">
    <name type="scientific">candidate division WOR-3 bacterium</name>
    <dbReference type="NCBI Taxonomy" id="2052148"/>
    <lineage>
        <taxon>Bacteria</taxon>
        <taxon>Bacteria division WOR-3</taxon>
    </lineage>
</organism>
<dbReference type="PANTHER" id="PTHR38686">
    <property type="entry name" value="APOLIPOPROTEIN N-ACYLTRANSFERASE"/>
    <property type="match status" value="1"/>
</dbReference>
<dbReference type="PROSITE" id="PS50263">
    <property type="entry name" value="CN_HYDROLASE"/>
    <property type="match status" value="1"/>
</dbReference>
<dbReference type="InterPro" id="IPR045378">
    <property type="entry name" value="LNT_N"/>
</dbReference>
<feature type="transmembrane region" description="Helical" evidence="8">
    <location>
        <begin position="73"/>
        <end position="97"/>
    </location>
</feature>
<evidence type="ECO:0000256" key="3">
    <source>
        <dbReference type="ARBA" id="ARBA00022679"/>
    </source>
</evidence>
<feature type="transmembrane region" description="Helical" evidence="8">
    <location>
        <begin position="45"/>
        <end position="67"/>
    </location>
</feature>
<dbReference type="PANTHER" id="PTHR38686:SF1">
    <property type="entry name" value="APOLIPOPROTEIN N-ACYLTRANSFERASE"/>
    <property type="match status" value="1"/>
</dbReference>
<evidence type="ECO:0000256" key="7">
    <source>
        <dbReference type="ARBA" id="ARBA00023315"/>
    </source>
</evidence>
<dbReference type="AlphaFoldDB" id="A0A7V0T7F5"/>
<keyword evidence="3" id="KW-0808">Transferase</keyword>
<evidence type="ECO:0000259" key="9">
    <source>
        <dbReference type="PROSITE" id="PS50263"/>
    </source>
</evidence>
<evidence type="ECO:0000256" key="6">
    <source>
        <dbReference type="ARBA" id="ARBA00023136"/>
    </source>
</evidence>
<evidence type="ECO:0000313" key="10">
    <source>
        <dbReference type="EMBL" id="HDR00226.1"/>
    </source>
</evidence>
<feature type="non-terminal residue" evidence="10">
    <location>
        <position position="385"/>
    </location>
</feature>
<dbReference type="EMBL" id="DSBX01000310">
    <property type="protein sequence ID" value="HDR00226.1"/>
    <property type="molecule type" value="Genomic_DNA"/>
</dbReference>
<dbReference type="InterPro" id="IPR003010">
    <property type="entry name" value="C-N_Hydrolase"/>
</dbReference>
<evidence type="ECO:0000256" key="2">
    <source>
        <dbReference type="ARBA" id="ARBA00022475"/>
    </source>
</evidence>
<keyword evidence="5 8" id="KW-1133">Transmembrane helix</keyword>
<dbReference type="NCBIfam" id="TIGR00546">
    <property type="entry name" value="lnt"/>
    <property type="match status" value="1"/>
</dbReference>
<comment type="caution">
    <text evidence="10">The sequence shown here is derived from an EMBL/GenBank/DDBJ whole genome shotgun (WGS) entry which is preliminary data.</text>
</comment>
<dbReference type="GO" id="GO:0005886">
    <property type="term" value="C:plasma membrane"/>
    <property type="evidence" value="ECO:0007669"/>
    <property type="project" value="UniProtKB-SubCell"/>
</dbReference>
<feature type="domain" description="CN hydrolase" evidence="9">
    <location>
        <begin position="204"/>
        <end position="385"/>
    </location>
</feature>
<accession>A0A7V0T7F5</accession>
<name>A0A7V0T7F5_UNCW3</name>
<dbReference type="Gene3D" id="3.60.110.10">
    <property type="entry name" value="Carbon-nitrogen hydrolase"/>
    <property type="match status" value="1"/>
</dbReference>